<name>A0A2T0UFG4_9MICO</name>
<sequence length="207" mass="21562">MSRQTQTMAPRPTRRAVTRGLAWSVPVVAVAGAATAFAASPIACPTLTAGTGWTTTYTGTLGPNSSGGQGWDAGNTTFSVYRDNGSSTAPLTITSTATFDVVVGATYDVSFLFNWGYGNGVASQSTGGTFTLTINDVPVKTLTTRTAAVDGNTSVNGVQPGTTTQTFTLKPTTSTIKVTYEYTITPKTEQANDDINVSSLNFTKCVR</sequence>
<dbReference type="EMBL" id="PVTI01000018">
    <property type="protein sequence ID" value="PRY56680.1"/>
    <property type="molecule type" value="Genomic_DNA"/>
</dbReference>
<evidence type="ECO:0000313" key="3">
    <source>
        <dbReference type="Proteomes" id="UP000237822"/>
    </source>
</evidence>
<proteinExistence type="predicted"/>
<evidence type="ECO:0000256" key="1">
    <source>
        <dbReference type="SAM" id="SignalP"/>
    </source>
</evidence>
<organism evidence="2 3">
    <name type="scientific">Knoellia remsis</name>
    <dbReference type="NCBI Taxonomy" id="407159"/>
    <lineage>
        <taxon>Bacteria</taxon>
        <taxon>Bacillati</taxon>
        <taxon>Actinomycetota</taxon>
        <taxon>Actinomycetes</taxon>
        <taxon>Micrococcales</taxon>
        <taxon>Intrasporangiaceae</taxon>
        <taxon>Knoellia</taxon>
    </lineage>
</organism>
<dbReference type="RefSeq" id="WP_146132944.1">
    <property type="nucleotide sequence ID" value="NZ_PVTI01000018.1"/>
</dbReference>
<dbReference type="OrthoDB" id="9948227at2"/>
<feature type="chain" id="PRO_5015765581" evidence="1">
    <location>
        <begin position="39"/>
        <end position="207"/>
    </location>
</feature>
<feature type="signal peptide" evidence="1">
    <location>
        <begin position="1"/>
        <end position="38"/>
    </location>
</feature>
<accession>A0A2T0UFG4</accession>
<protein>
    <submittedName>
        <fullName evidence="2">Uncharacterized protein</fullName>
    </submittedName>
</protein>
<keyword evidence="1" id="KW-0732">Signal</keyword>
<keyword evidence="3" id="KW-1185">Reference proteome</keyword>
<dbReference type="AlphaFoldDB" id="A0A2T0UFG4"/>
<dbReference type="Proteomes" id="UP000237822">
    <property type="component" value="Unassembled WGS sequence"/>
</dbReference>
<reference evidence="2 3" key="1">
    <citation type="submission" date="2018-03" db="EMBL/GenBank/DDBJ databases">
        <title>Genomic Encyclopedia of Archaeal and Bacterial Type Strains, Phase II (KMG-II): from individual species to whole genera.</title>
        <authorList>
            <person name="Goeker M."/>
        </authorList>
    </citation>
    <scope>NUCLEOTIDE SEQUENCE [LARGE SCALE GENOMIC DNA]</scope>
    <source>
        <strain evidence="2 3">ATCC BAA-1496</strain>
    </source>
</reference>
<gene>
    <name evidence="2" type="ORF">BCF74_11875</name>
</gene>
<comment type="caution">
    <text evidence="2">The sequence shown here is derived from an EMBL/GenBank/DDBJ whole genome shotgun (WGS) entry which is preliminary data.</text>
</comment>
<evidence type="ECO:0000313" key="2">
    <source>
        <dbReference type="EMBL" id="PRY56680.1"/>
    </source>
</evidence>